<proteinExistence type="predicted"/>
<evidence type="ECO:0000313" key="1">
    <source>
        <dbReference type="EMBL" id="KIK27060.1"/>
    </source>
</evidence>
<accession>A0A0C9YPU1</accession>
<organism evidence="1 2">
    <name type="scientific">Pisolithus microcarpus 441</name>
    <dbReference type="NCBI Taxonomy" id="765257"/>
    <lineage>
        <taxon>Eukaryota</taxon>
        <taxon>Fungi</taxon>
        <taxon>Dikarya</taxon>
        <taxon>Basidiomycota</taxon>
        <taxon>Agaricomycotina</taxon>
        <taxon>Agaricomycetes</taxon>
        <taxon>Agaricomycetidae</taxon>
        <taxon>Boletales</taxon>
        <taxon>Sclerodermatineae</taxon>
        <taxon>Pisolithaceae</taxon>
        <taxon>Pisolithus</taxon>
    </lineage>
</organism>
<reference evidence="1 2" key="1">
    <citation type="submission" date="2014-04" db="EMBL/GenBank/DDBJ databases">
        <authorList>
            <consortium name="DOE Joint Genome Institute"/>
            <person name="Kuo A."/>
            <person name="Kohler A."/>
            <person name="Costa M.D."/>
            <person name="Nagy L.G."/>
            <person name="Floudas D."/>
            <person name="Copeland A."/>
            <person name="Barry K.W."/>
            <person name="Cichocki N."/>
            <person name="Veneault-Fourrey C."/>
            <person name="LaButti K."/>
            <person name="Lindquist E.A."/>
            <person name="Lipzen A."/>
            <person name="Lundell T."/>
            <person name="Morin E."/>
            <person name="Murat C."/>
            <person name="Sun H."/>
            <person name="Tunlid A."/>
            <person name="Henrissat B."/>
            <person name="Grigoriev I.V."/>
            <person name="Hibbett D.S."/>
            <person name="Martin F."/>
            <person name="Nordberg H.P."/>
            <person name="Cantor M.N."/>
            <person name="Hua S.X."/>
        </authorList>
    </citation>
    <scope>NUCLEOTIDE SEQUENCE [LARGE SCALE GENOMIC DNA]</scope>
    <source>
        <strain evidence="1 2">441</strain>
    </source>
</reference>
<dbReference type="HOGENOM" id="CLU_3069565_0_0_1"/>
<evidence type="ECO:0000313" key="2">
    <source>
        <dbReference type="Proteomes" id="UP000054018"/>
    </source>
</evidence>
<reference evidence="2" key="2">
    <citation type="submission" date="2015-01" db="EMBL/GenBank/DDBJ databases">
        <title>Evolutionary Origins and Diversification of the Mycorrhizal Mutualists.</title>
        <authorList>
            <consortium name="DOE Joint Genome Institute"/>
            <consortium name="Mycorrhizal Genomics Consortium"/>
            <person name="Kohler A."/>
            <person name="Kuo A."/>
            <person name="Nagy L.G."/>
            <person name="Floudas D."/>
            <person name="Copeland A."/>
            <person name="Barry K.W."/>
            <person name="Cichocki N."/>
            <person name="Veneault-Fourrey C."/>
            <person name="LaButti K."/>
            <person name="Lindquist E.A."/>
            <person name="Lipzen A."/>
            <person name="Lundell T."/>
            <person name="Morin E."/>
            <person name="Murat C."/>
            <person name="Riley R."/>
            <person name="Ohm R."/>
            <person name="Sun H."/>
            <person name="Tunlid A."/>
            <person name="Henrissat B."/>
            <person name="Grigoriev I.V."/>
            <person name="Hibbett D.S."/>
            <person name="Martin F."/>
        </authorList>
    </citation>
    <scope>NUCLEOTIDE SEQUENCE [LARGE SCALE GENOMIC DNA]</scope>
    <source>
        <strain evidence="2">441</strain>
    </source>
</reference>
<keyword evidence="2" id="KW-1185">Reference proteome</keyword>
<name>A0A0C9YPU1_9AGAM</name>
<gene>
    <name evidence="1" type="ORF">PISMIDRAFT_675365</name>
</gene>
<sequence length="53" mass="5971">MADNRCTMLKLRRMRQLRSDGGQIVSLCASKTRTRDSSSTAKLALKFELSQPL</sequence>
<protein>
    <submittedName>
        <fullName evidence="1">Uncharacterized protein</fullName>
    </submittedName>
</protein>
<dbReference type="EMBL" id="KN833698">
    <property type="protein sequence ID" value="KIK27060.1"/>
    <property type="molecule type" value="Genomic_DNA"/>
</dbReference>
<dbReference type="Proteomes" id="UP000054018">
    <property type="component" value="Unassembled WGS sequence"/>
</dbReference>
<dbReference type="AlphaFoldDB" id="A0A0C9YPU1"/>